<feature type="transmembrane region" description="Helical" evidence="7">
    <location>
        <begin position="314"/>
        <end position="343"/>
    </location>
</feature>
<dbReference type="GO" id="GO:0005886">
    <property type="term" value="C:plasma membrane"/>
    <property type="evidence" value="ECO:0007669"/>
    <property type="project" value="UniProtKB-SubCell"/>
</dbReference>
<feature type="transmembrane region" description="Helical" evidence="7">
    <location>
        <begin position="414"/>
        <end position="434"/>
    </location>
</feature>
<comment type="caution">
    <text evidence="9">The sequence shown here is derived from an EMBL/GenBank/DDBJ whole genome shotgun (WGS) entry which is preliminary data.</text>
</comment>
<organism evidence="9 10">
    <name type="scientific">Xylanimonas oleitrophica</name>
    <dbReference type="NCBI Taxonomy" id="2607479"/>
    <lineage>
        <taxon>Bacteria</taxon>
        <taxon>Bacillati</taxon>
        <taxon>Actinomycetota</taxon>
        <taxon>Actinomycetes</taxon>
        <taxon>Micrococcales</taxon>
        <taxon>Promicromonosporaceae</taxon>
        <taxon>Xylanimonas</taxon>
    </lineage>
</organism>
<evidence type="ECO:0000256" key="1">
    <source>
        <dbReference type="ARBA" id="ARBA00004651"/>
    </source>
</evidence>
<dbReference type="EMBL" id="QKWH01000003">
    <property type="protein sequence ID" value="PZR53866.1"/>
    <property type="molecule type" value="Genomic_DNA"/>
</dbReference>
<evidence type="ECO:0000256" key="7">
    <source>
        <dbReference type="SAM" id="Phobius"/>
    </source>
</evidence>
<evidence type="ECO:0000256" key="3">
    <source>
        <dbReference type="ARBA" id="ARBA00022692"/>
    </source>
</evidence>
<dbReference type="PANTHER" id="PTHR30572">
    <property type="entry name" value="MEMBRANE COMPONENT OF TRANSPORTER-RELATED"/>
    <property type="match status" value="1"/>
</dbReference>
<keyword evidence="10" id="KW-1185">Reference proteome</keyword>
<gene>
    <name evidence="9" type="ORF">DNL40_07105</name>
</gene>
<accession>A0A2W5WZM9</accession>
<feature type="transmembrane region" description="Helical" evidence="7">
    <location>
        <begin position="363"/>
        <end position="385"/>
    </location>
</feature>
<feature type="transmembrane region" description="Helical" evidence="7">
    <location>
        <begin position="268"/>
        <end position="293"/>
    </location>
</feature>
<evidence type="ECO:0000256" key="2">
    <source>
        <dbReference type="ARBA" id="ARBA00022475"/>
    </source>
</evidence>
<evidence type="ECO:0000256" key="6">
    <source>
        <dbReference type="ARBA" id="ARBA00038076"/>
    </source>
</evidence>
<dbReference type="Pfam" id="PF02687">
    <property type="entry name" value="FtsX"/>
    <property type="match status" value="2"/>
</dbReference>
<dbReference type="PANTHER" id="PTHR30572:SF4">
    <property type="entry name" value="ABC TRANSPORTER PERMEASE YTRF"/>
    <property type="match status" value="1"/>
</dbReference>
<comment type="similarity">
    <text evidence="6">Belongs to the ABC-4 integral membrane protein family.</text>
</comment>
<dbReference type="Proteomes" id="UP000248783">
    <property type="component" value="Unassembled WGS sequence"/>
</dbReference>
<name>A0A2W5WZM9_9MICO</name>
<feature type="transmembrane region" description="Helical" evidence="7">
    <location>
        <begin position="738"/>
        <end position="763"/>
    </location>
</feature>
<proteinExistence type="inferred from homology"/>
<feature type="transmembrane region" description="Helical" evidence="7">
    <location>
        <begin position="493"/>
        <end position="515"/>
    </location>
</feature>
<keyword evidence="3 7" id="KW-0812">Transmembrane</keyword>
<evidence type="ECO:0000259" key="8">
    <source>
        <dbReference type="Pfam" id="PF02687"/>
    </source>
</evidence>
<comment type="subcellular location">
    <subcellularLocation>
        <location evidence="1">Cell membrane</location>
        <topology evidence="1">Multi-pass membrane protein</topology>
    </subcellularLocation>
</comment>
<dbReference type="AlphaFoldDB" id="A0A2W5WZM9"/>
<protein>
    <submittedName>
        <fullName evidence="9">ABC transporter permease</fullName>
    </submittedName>
</protein>
<feature type="transmembrane region" description="Helical" evidence="7">
    <location>
        <begin position="446"/>
        <end position="472"/>
    </location>
</feature>
<evidence type="ECO:0000313" key="10">
    <source>
        <dbReference type="Proteomes" id="UP000248783"/>
    </source>
</evidence>
<evidence type="ECO:0000256" key="5">
    <source>
        <dbReference type="ARBA" id="ARBA00023136"/>
    </source>
</evidence>
<keyword evidence="2" id="KW-1003">Cell membrane</keyword>
<sequence length="866" mass="86277">MLKVTWRGVVEHPVRFAMSLLAVVLGVAFVTGTFALRTVLADTFHDIVGSSMAADAYVRGPELGDGASSGPVPGTAARAAVPLALADDAAAAPGVSVALPDVQGDVVLVGADGTAVATTGAPSLGLSADPRDPLVQVGAGRLPQGPDEVIVETSGLDRAGLAVGDTTRVVAGGELHDVTVVGEMRFGAPVSGAVIVGFEPDTARDLFAPDATVGAVAVHGEPGISEEALADAVRAHLAAAGGAGDVEVATGADVRAEATRAVDEQVGFIGAFLLAFALVALFVGGFIIANTFAMSVRQRLREIAVMRALGASPVQVFGSVVGQAAIVGLVGSVLGAVAGAGLVQVLRRVLVGIGMELGGSVPVTTGVVVLALVTGVGVSVLAAAVPARRAAKIPPLDAMTDHAGRSERPLRLRAALGGALSALGVAGLAAAPHLRVGETVLGVSAGALLVGVLVLGPVLVAPVARALAWPFVRAGRPVVALARENVARAPRRAAATTSALVVGMALVGAAATVAASTQASLAAVVEDSVRTDLVVSGAQGVVPTGAATAAGQVDGVAASVPLIVGPVLVSSDADADADADAGAGPRYTELVTADRLFDRLMAAEPVAGDLTATDRGQALVSEAAAQEHGWQLGSTLTFRAVAPSADGTTATRSVPVGGIYPTCGLGAEVVVDGDVFDDVVPGQAQYVNMLFVTVAPGADVADVRAGLVDAVRPYLVASVQDKDDLAADLARQVDQVLAVLYALLALSVVIAVLGIVNTLALSVMERTREIGLQRAVGLSRLQLAGTTVVESVLTTVLGTVVGLGVGVGAAAATRYVFEDEGMTELVVPAGQVGVMLAVAALVGVLAALWPAVRAARLPVLRSVRVE</sequence>
<feature type="domain" description="ABC3 transporter permease C-terminal" evidence="8">
    <location>
        <begin position="275"/>
        <end position="395"/>
    </location>
</feature>
<feature type="transmembrane region" description="Helical" evidence="7">
    <location>
        <begin position="783"/>
        <end position="812"/>
    </location>
</feature>
<feature type="domain" description="ABC3 transporter permease C-terminal" evidence="8">
    <location>
        <begin position="742"/>
        <end position="858"/>
    </location>
</feature>
<evidence type="ECO:0000256" key="4">
    <source>
        <dbReference type="ARBA" id="ARBA00022989"/>
    </source>
</evidence>
<dbReference type="InterPro" id="IPR050250">
    <property type="entry name" value="Macrolide_Exporter_MacB"/>
</dbReference>
<dbReference type="InterPro" id="IPR003838">
    <property type="entry name" value="ABC3_permease_C"/>
</dbReference>
<feature type="transmembrane region" description="Helical" evidence="7">
    <location>
        <begin position="832"/>
        <end position="852"/>
    </location>
</feature>
<dbReference type="RefSeq" id="WP_111250533.1">
    <property type="nucleotide sequence ID" value="NZ_QKWH01000003.1"/>
</dbReference>
<dbReference type="GO" id="GO:0022857">
    <property type="term" value="F:transmembrane transporter activity"/>
    <property type="evidence" value="ECO:0007669"/>
    <property type="project" value="TreeGrafter"/>
</dbReference>
<keyword evidence="4 7" id="KW-1133">Transmembrane helix</keyword>
<keyword evidence="5 7" id="KW-0472">Membrane</keyword>
<reference evidence="9 10" key="1">
    <citation type="submission" date="2018-06" db="EMBL/GenBank/DDBJ databases">
        <title>Whole genome sequencing of a novel hydrocarbon degrading bacterial strain, PW21 isolated from oil contaminated produced water sample.</title>
        <authorList>
            <person name="Nagkirti P."/>
            <person name="Shaikh A."/>
            <person name="Gowdaman V."/>
            <person name="Engineer A.E."/>
            <person name="Dagar S."/>
            <person name="Dhakephalkar P.K."/>
        </authorList>
    </citation>
    <scope>NUCLEOTIDE SEQUENCE [LARGE SCALE GENOMIC DNA]</scope>
    <source>
        <strain evidence="9 10">PW21</strain>
    </source>
</reference>
<evidence type="ECO:0000313" key="9">
    <source>
        <dbReference type="EMBL" id="PZR53866.1"/>
    </source>
</evidence>